<dbReference type="AlphaFoldDB" id="A0A0E9QW28"/>
<proteinExistence type="predicted"/>
<protein>
    <submittedName>
        <fullName evidence="1">Uncharacterized protein</fullName>
    </submittedName>
</protein>
<organism evidence="1">
    <name type="scientific">Anguilla anguilla</name>
    <name type="common">European freshwater eel</name>
    <name type="synonym">Muraena anguilla</name>
    <dbReference type="NCBI Taxonomy" id="7936"/>
    <lineage>
        <taxon>Eukaryota</taxon>
        <taxon>Metazoa</taxon>
        <taxon>Chordata</taxon>
        <taxon>Craniata</taxon>
        <taxon>Vertebrata</taxon>
        <taxon>Euteleostomi</taxon>
        <taxon>Actinopterygii</taxon>
        <taxon>Neopterygii</taxon>
        <taxon>Teleostei</taxon>
        <taxon>Anguilliformes</taxon>
        <taxon>Anguillidae</taxon>
        <taxon>Anguilla</taxon>
    </lineage>
</organism>
<dbReference type="EMBL" id="GBXM01087533">
    <property type="protein sequence ID" value="JAH21044.1"/>
    <property type="molecule type" value="Transcribed_RNA"/>
</dbReference>
<reference evidence="1" key="1">
    <citation type="submission" date="2014-11" db="EMBL/GenBank/DDBJ databases">
        <authorList>
            <person name="Amaro Gonzalez C."/>
        </authorList>
    </citation>
    <scope>NUCLEOTIDE SEQUENCE</scope>
</reference>
<name>A0A0E9QW28_ANGAN</name>
<reference evidence="1" key="2">
    <citation type="journal article" date="2015" name="Fish Shellfish Immunol.">
        <title>Early steps in the European eel (Anguilla anguilla)-Vibrio vulnificus interaction in the gills: Role of the RtxA13 toxin.</title>
        <authorList>
            <person name="Callol A."/>
            <person name="Pajuelo D."/>
            <person name="Ebbesson L."/>
            <person name="Teles M."/>
            <person name="MacKenzie S."/>
            <person name="Amaro C."/>
        </authorList>
    </citation>
    <scope>NUCLEOTIDE SEQUENCE</scope>
</reference>
<sequence>MLARIHGSELGGKTQFGFRKIKGKNQSKLLESPNPGVLIAII</sequence>
<evidence type="ECO:0000313" key="1">
    <source>
        <dbReference type="EMBL" id="JAH21044.1"/>
    </source>
</evidence>
<accession>A0A0E9QW28</accession>